<protein>
    <recommendedName>
        <fullName evidence="6">Replication factor A protein 3</fullName>
    </recommendedName>
</protein>
<gene>
    <name evidence="4" type="ORF">GFSPODELE1_LOCUS2593</name>
</gene>
<evidence type="ECO:0000256" key="2">
    <source>
        <dbReference type="ARBA" id="ARBA00009761"/>
    </source>
</evidence>
<evidence type="ECO:0008006" key="6">
    <source>
        <dbReference type="Google" id="ProtNLM"/>
    </source>
</evidence>
<dbReference type="InterPro" id="IPR013970">
    <property type="entry name" value="Rfa2"/>
</dbReference>
<accession>A0ABP1CUC9</accession>
<proteinExistence type="inferred from homology"/>
<evidence type="ECO:0000256" key="3">
    <source>
        <dbReference type="ARBA" id="ARBA00023242"/>
    </source>
</evidence>
<dbReference type="SUPFAM" id="SSF50249">
    <property type="entry name" value="Nucleic acid-binding proteins"/>
    <property type="match status" value="1"/>
</dbReference>
<dbReference type="EMBL" id="OZ037954">
    <property type="protein sequence ID" value="CAL1699291.1"/>
    <property type="molecule type" value="Genomic_DNA"/>
</dbReference>
<comment type="subcellular location">
    <subcellularLocation>
        <location evidence="1">Nucleus</location>
    </subcellularLocation>
</comment>
<evidence type="ECO:0000313" key="4">
    <source>
        <dbReference type="EMBL" id="CAL1699291.1"/>
    </source>
</evidence>
<organism evidence="4 5">
    <name type="scientific">Somion occarium</name>
    <dbReference type="NCBI Taxonomy" id="3059160"/>
    <lineage>
        <taxon>Eukaryota</taxon>
        <taxon>Fungi</taxon>
        <taxon>Dikarya</taxon>
        <taxon>Basidiomycota</taxon>
        <taxon>Agaricomycotina</taxon>
        <taxon>Agaricomycetes</taxon>
        <taxon>Polyporales</taxon>
        <taxon>Cerrenaceae</taxon>
        <taxon>Somion</taxon>
    </lineage>
</organism>
<dbReference type="Gene3D" id="2.40.50.140">
    <property type="entry name" value="Nucleic acid-binding proteins"/>
    <property type="match status" value="1"/>
</dbReference>
<sequence>MAEIVSPRVNSARLADHVGQHVRLTCKVLRLTGSAAIVEASDGGQVEVRVPIKSPIKDVYIEVVGQVVEPGVVKLLNCINLGDTLGKSYDNSNSYCDLKIVDMNIVDFVVEKWHSPQFSSMF</sequence>
<dbReference type="InterPro" id="IPR012340">
    <property type="entry name" value="NA-bd_OB-fold"/>
</dbReference>
<name>A0ABP1CUC9_9APHY</name>
<dbReference type="Pfam" id="PF08661">
    <property type="entry name" value="Rep_fac-A_3"/>
    <property type="match status" value="1"/>
</dbReference>
<keyword evidence="5" id="KW-1185">Reference proteome</keyword>
<dbReference type="Proteomes" id="UP001497453">
    <property type="component" value="Chromosome 11"/>
</dbReference>
<reference evidence="5" key="1">
    <citation type="submission" date="2024-04" db="EMBL/GenBank/DDBJ databases">
        <authorList>
            <person name="Shaw F."/>
            <person name="Minotto A."/>
        </authorList>
    </citation>
    <scope>NUCLEOTIDE SEQUENCE [LARGE SCALE GENOMIC DNA]</scope>
</reference>
<keyword evidence="3" id="KW-0539">Nucleus</keyword>
<comment type="similarity">
    <text evidence="2">Belongs to the replication factor A protein 3 family.</text>
</comment>
<evidence type="ECO:0000313" key="5">
    <source>
        <dbReference type="Proteomes" id="UP001497453"/>
    </source>
</evidence>
<evidence type="ECO:0000256" key="1">
    <source>
        <dbReference type="ARBA" id="ARBA00004123"/>
    </source>
</evidence>